<dbReference type="SMART" id="SM00496">
    <property type="entry name" value="IENR2"/>
    <property type="match status" value="1"/>
</dbReference>
<dbReference type="NCBIfam" id="TIGR01453">
    <property type="entry name" value="grpIintron_endo"/>
    <property type="match status" value="1"/>
</dbReference>
<dbReference type="Pfam" id="PF01541">
    <property type="entry name" value="GIY-YIG"/>
    <property type="match status" value="1"/>
</dbReference>
<dbReference type="GO" id="GO:0003677">
    <property type="term" value="F:DNA binding"/>
    <property type="evidence" value="ECO:0007669"/>
    <property type="project" value="InterPro"/>
</dbReference>
<evidence type="ECO:0000313" key="4">
    <source>
        <dbReference type="Proteomes" id="UP000285201"/>
    </source>
</evidence>
<dbReference type="InterPro" id="IPR035901">
    <property type="entry name" value="GIY-YIG_endonuc_sf"/>
</dbReference>
<comment type="similarity">
    <text evidence="1">To endonucleases of group I introns of fungi and phage.</text>
</comment>
<name>A0A415MEB1_9FIRM</name>
<dbReference type="Proteomes" id="UP000285201">
    <property type="component" value="Unassembled WGS sequence"/>
</dbReference>
<sequence length="238" mass="27912">MMQLRSKENTICGIYCIENLINKKKYIGQSVNIYNRWSSHKGELNRHCHCNGHLQNSWNKYGEDNFKFYILEKCSKENLDEKEIYYIDTFKTLNEHYGYNDKNGGQDGSVSKEANKRRKQSLKKYYEENPNKKEELSKRAFKQWSNPEIKAKILGENNGMYGKTHTKEARQKISEAQKGHISKYRNLTPVLCIETNKIYECSAEAQKQLKITTSILEVCKGNRKTAGGYHWQFVENNI</sequence>
<dbReference type="AlphaFoldDB" id="A0A415MEB1"/>
<gene>
    <name evidence="3" type="ORF">DW007_03325</name>
</gene>
<dbReference type="Gene3D" id="1.10.10.10">
    <property type="entry name" value="Winged helix-like DNA-binding domain superfamily/Winged helix DNA-binding domain"/>
    <property type="match status" value="1"/>
</dbReference>
<dbReference type="InterPro" id="IPR006350">
    <property type="entry name" value="Intron_endoG1"/>
</dbReference>
<evidence type="ECO:0000313" key="3">
    <source>
        <dbReference type="EMBL" id="RHL71187.1"/>
    </source>
</evidence>
<evidence type="ECO:0000259" key="2">
    <source>
        <dbReference type="PROSITE" id="PS50164"/>
    </source>
</evidence>
<dbReference type="InterPro" id="IPR003611">
    <property type="entry name" value="NUMOD3"/>
</dbReference>
<dbReference type="SMART" id="SM00465">
    <property type="entry name" value="GIYc"/>
    <property type="match status" value="1"/>
</dbReference>
<dbReference type="CDD" id="cd10437">
    <property type="entry name" value="GIY-YIG_HE_I-TevI_like"/>
    <property type="match status" value="1"/>
</dbReference>
<evidence type="ECO:0000256" key="1">
    <source>
        <dbReference type="ARBA" id="ARBA00010045"/>
    </source>
</evidence>
<dbReference type="InterPro" id="IPR036388">
    <property type="entry name" value="WH-like_DNA-bd_sf"/>
</dbReference>
<dbReference type="PROSITE" id="PS50164">
    <property type="entry name" value="GIY_YIG"/>
    <property type="match status" value="1"/>
</dbReference>
<dbReference type="SUPFAM" id="SSF82771">
    <property type="entry name" value="GIY-YIG endonuclease"/>
    <property type="match status" value="1"/>
</dbReference>
<feature type="domain" description="GIY-YIG" evidence="2">
    <location>
        <begin position="10"/>
        <end position="96"/>
    </location>
</feature>
<dbReference type="SUPFAM" id="SSF64496">
    <property type="entry name" value="DNA-binding domain of intron-encoded endonucleases"/>
    <property type="match status" value="1"/>
</dbReference>
<reference evidence="3 4" key="1">
    <citation type="submission" date="2018-08" db="EMBL/GenBank/DDBJ databases">
        <title>A genome reference for cultivated species of the human gut microbiota.</title>
        <authorList>
            <person name="Zou Y."/>
            <person name="Xue W."/>
            <person name="Luo G."/>
        </authorList>
    </citation>
    <scope>NUCLEOTIDE SEQUENCE [LARGE SCALE GENOMIC DNA]</scope>
    <source>
        <strain evidence="3 4">AF36-7BH</strain>
    </source>
</reference>
<proteinExistence type="predicted"/>
<dbReference type="EMBL" id="QROY01000002">
    <property type="protein sequence ID" value="RHL71187.1"/>
    <property type="molecule type" value="Genomic_DNA"/>
</dbReference>
<dbReference type="GO" id="GO:0004519">
    <property type="term" value="F:endonuclease activity"/>
    <property type="evidence" value="ECO:0007669"/>
    <property type="project" value="InterPro"/>
</dbReference>
<dbReference type="Gene3D" id="3.40.1440.10">
    <property type="entry name" value="GIY-YIG endonuclease"/>
    <property type="match status" value="1"/>
</dbReference>
<dbReference type="InterPro" id="IPR000305">
    <property type="entry name" value="GIY-YIG_endonuc"/>
</dbReference>
<dbReference type="Pfam" id="PF07460">
    <property type="entry name" value="NUMOD3"/>
    <property type="match status" value="1"/>
</dbReference>
<accession>A0A415MEB1</accession>
<organism evidence="3 4">
    <name type="scientific">Lachnospira eligens</name>
    <dbReference type="NCBI Taxonomy" id="39485"/>
    <lineage>
        <taxon>Bacteria</taxon>
        <taxon>Bacillati</taxon>
        <taxon>Bacillota</taxon>
        <taxon>Clostridia</taxon>
        <taxon>Lachnospirales</taxon>
        <taxon>Lachnospiraceae</taxon>
        <taxon>Lachnospira</taxon>
    </lineage>
</organism>
<protein>
    <recommendedName>
        <fullName evidence="2">GIY-YIG domain-containing protein</fullName>
    </recommendedName>
</protein>
<comment type="caution">
    <text evidence="3">The sequence shown here is derived from an EMBL/GenBank/DDBJ whole genome shotgun (WGS) entry which is preliminary data.</text>
</comment>